<feature type="transmembrane region" description="Helical" evidence="2">
    <location>
        <begin position="96"/>
        <end position="121"/>
    </location>
</feature>
<accession>V4HKS2</accession>
<gene>
    <name evidence="3" type="ORF">K933_08692</name>
</gene>
<proteinExistence type="predicted"/>
<feature type="transmembrane region" description="Helical" evidence="2">
    <location>
        <begin position="180"/>
        <end position="204"/>
    </location>
</feature>
<keyword evidence="2" id="KW-0472">Membrane</keyword>
<evidence type="ECO:0008006" key="5">
    <source>
        <dbReference type="Google" id="ProtNLM"/>
    </source>
</evidence>
<sequence>MSADGTDGGDATGTAEASATPAAVGEGESRYDREETVAGEARASVRLFAALLRKRAVLLARYPVDTLGAVAGAFGFFVLIFLGGRSVGGAAFDDSLGGLIVGYFVVTMAIAAYQSLAGSVTREAQWGTLEQLYMSPLGFGRVMVFQAVVNVLYSFLWGILILPLMLVVTGESLAVDLLTVAPLALFAVLSVMGVGFVFGGAAIVYKRVGNVFNLLQFGLIGLVAAPVESYPRLRYLPLVQGNAMLGRAMREGVPLWRFPLADVALLVGVGTGYFVAGFLVFRLFVRRARRAGSLGDY</sequence>
<protein>
    <recommendedName>
        <fullName evidence="5">ABC transporter</fullName>
    </recommendedName>
</protein>
<reference evidence="3 4" key="1">
    <citation type="journal article" date="2013" name="Genome Announc.">
        <title>Draft Genome Sequence of 'Candidatus Halobonum tyrrellensis' Strain G22, Isolated from the Hypersaline Waters of Lake Tyrrell, Australia.</title>
        <authorList>
            <person name="Ugalde J.A."/>
            <person name="Narasingarao P."/>
            <person name="Kuo S."/>
            <person name="Podell S."/>
            <person name="Allen E.E."/>
        </authorList>
    </citation>
    <scope>NUCLEOTIDE SEQUENCE [LARGE SCALE GENOMIC DNA]</scope>
    <source>
        <strain evidence="3 4">G22</strain>
    </source>
</reference>
<organism evidence="3 4">
    <name type="scientific">Candidatus Halobonum tyrrellensis G22</name>
    <dbReference type="NCBI Taxonomy" id="1324957"/>
    <lineage>
        <taxon>Archaea</taxon>
        <taxon>Methanobacteriati</taxon>
        <taxon>Methanobacteriota</taxon>
        <taxon>Stenosarchaea group</taxon>
        <taxon>Halobacteria</taxon>
        <taxon>Halobacteriales</taxon>
        <taxon>Haloferacaceae</taxon>
        <taxon>Candidatus Halobonum</taxon>
    </lineage>
</organism>
<feature type="transmembrane region" description="Helical" evidence="2">
    <location>
        <begin position="263"/>
        <end position="285"/>
    </location>
</feature>
<feature type="compositionally biased region" description="Gly residues" evidence="1">
    <location>
        <begin position="1"/>
        <end position="11"/>
    </location>
</feature>
<dbReference type="Proteomes" id="UP000017840">
    <property type="component" value="Unassembled WGS sequence"/>
</dbReference>
<keyword evidence="2" id="KW-0812">Transmembrane</keyword>
<dbReference type="AlphaFoldDB" id="V4HKS2"/>
<dbReference type="PANTHER" id="PTHR43229:SF6">
    <property type="entry name" value="ABC-TYPE MULTIDRUG TRANSPORT SYSTEM, PERMEASE COMPONENT"/>
    <property type="match status" value="1"/>
</dbReference>
<evidence type="ECO:0000256" key="2">
    <source>
        <dbReference type="SAM" id="Phobius"/>
    </source>
</evidence>
<keyword evidence="2" id="KW-1133">Transmembrane helix</keyword>
<evidence type="ECO:0000313" key="3">
    <source>
        <dbReference type="EMBL" id="ESP88524.1"/>
    </source>
</evidence>
<feature type="transmembrane region" description="Helical" evidence="2">
    <location>
        <begin position="211"/>
        <end position="227"/>
    </location>
</feature>
<name>V4HKS2_9EURY</name>
<dbReference type="PANTHER" id="PTHR43229">
    <property type="entry name" value="NODULATION PROTEIN J"/>
    <property type="match status" value="1"/>
</dbReference>
<evidence type="ECO:0000256" key="1">
    <source>
        <dbReference type="SAM" id="MobiDB-lite"/>
    </source>
</evidence>
<dbReference type="RefSeq" id="WP_023394323.1">
    <property type="nucleotide sequence ID" value="NZ_ASGZ01000028.1"/>
</dbReference>
<evidence type="ECO:0000313" key="4">
    <source>
        <dbReference type="Proteomes" id="UP000017840"/>
    </source>
</evidence>
<feature type="transmembrane region" description="Helical" evidence="2">
    <location>
        <begin position="62"/>
        <end position="84"/>
    </location>
</feature>
<dbReference type="STRING" id="1324957.K933_08692"/>
<dbReference type="InterPro" id="IPR051784">
    <property type="entry name" value="Nod_factor_ABC_transporter"/>
</dbReference>
<feature type="transmembrane region" description="Helical" evidence="2">
    <location>
        <begin position="142"/>
        <end position="168"/>
    </location>
</feature>
<feature type="region of interest" description="Disordered" evidence="1">
    <location>
        <begin position="1"/>
        <end position="31"/>
    </location>
</feature>
<keyword evidence="4" id="KW-1185">Reference proteome</keyword>
<comment type="caution">
    <text evidence="3">The sequence shown here is derived from an EMBL/GenBank/DDBJ whole genome shotgun (WGS) entry which is preliminary data.</text>
</comment>
<dbReference type="PATRIC" id="fig|1324957.4.peg.1764"/>
<dbReference type="EMBL" id="ASGZ01000028">
    <property type="protein sequence ID" value="ESP88524.1"/>
    <property type="molecule type" value="Genomic_DNA"/>
</dbReference>
<dbReference type="eggNOG" id="arCOG01465">
    <property type="taxonomic scope" value="Archaea"/>
</dbReference>